<sequence>MVDLPKRLTVFICSLALLFSAPALAVPSSSQKYLSQQALTDILDRSAPIAGIDSGCQKKAKTCDWMAKFSDNTKLVHMNLPGTHDTSTWNYSDATQASLIRYTGPIPPANRYRCQQASILDSLNAGVRVFDLRFAYNPGNDTIGFYHSQALLAPNTRMEDLFFALYNWLDNHPTEAVLVSMNHEGGTGTPDDSALYEKLYHILNTPLAQKYWVQASGTLGTLGAARGKLTLLQRWSYNKLPSDLTKRIGIPLDRSWTDNGKAIELVYNTDKNQVAFIEDFYEIDNVPLGSGPTAYIDSKFEVLTAHITNATSKSLNPDQLYISFASAAFINDTPAMSPEVFAVGSGADVPGINQKLLPWLKERKGQRFGIIMLDFWDAVPGLVEAAIGL</sequence>
<dbReference type="InterPro" id="IPR017946">
    <property type="entry name" value="PLC-like_Pdiesterase_TIM-brl"/>
</dbReference>
<dbReference type="STRING" id="686832.A0A0C3CHW9"/>
<proteinExistence type="predicted"/>
<feature type="signal peptide" evidence="1">
    <location>
        <begin position="1"/>
        <end position="25"/>
    </location>
</feature>
<gene>
    <name evidence="2" type="ORF">M413DRAFT_443636</name>
</gene>
<dbReference type="OrthoDB" id="1046782at2759"/>
<feature type="chain" id="PRO_5002176071" description="Phosphatidylinositol-specific phospholipase C X domain-containing protein" evidence="1">
    <location>
        <begin position="26"/>
        <end position="389"/>
    </location>
</feature>
<dbReference type="AlphaFoldDB" id="A0A0C3CHW9"/>
<reference evidence="3" key="2">
    <citation type="submission" date="2015-01" db="EMBL/GenBank/DDBJ databases">
        <title>Evolutionary Origins and Diversification of the Mycorrhizal Mutualists.</title>
        <authorList>
            <consortium name="DOE Joint Genome Institute"/>
            <consortium name="Mycorrhizal Genomics Consortium"/>
            <person name="Kohler A."/>
            <person name="Kuo A."/>
            <person name="Nagy L.G."/>
            <person name="Floudas D."/>
            <person name="Copeland A."/>
            <person name="Barry K.W."/>
            <person name="Cichocki N."/>
            <person name="Veneault-Fourrey C."/>
            <person name="LaButti K."/>
            <person name="Lindquist E.A."/>
            <person name="Lipzen A."/>
            <person name="Lundell T."/>
            <person name="Morin E."/>
            <person name="Murat C."/>
            <person name="Riley R."/>
            <person name="Ohm R."/>
            <person name="Sun H."/>
            <person name="Tunlid A."/>
            <person name="Henrissat B."/>
            <person name="Grigoriev I.V."/>
            <person name="Hibbett D.S."/>
            <person name="Martin F."/>
        </authorList>
    </citation>
    <scope>NUCLEOTIDE SEQUENCE [LARGE SCALE GENOMIC DNA]</scope>
    <source>
        <strain evidence="3">h7</strain>
    </source>
</reference>
<dbReference type="Proteomes" id="UP000053424">
    <property type="component" value="Unassembled WGS sequence"/>
</dbReference>
<evidence type="ECO:0000313" key="2">
    <source>
        <dbReference type="EMBL" id="KIM43729.1"/>
    </source>
</evidence>
<accession>A0A0C3CHW9</accession>
<reference evidence="2 3" key="1">
    <citation type="submission" date="2014-04" db="EMBL/GenBank/DDBJ databases">
        <authorList>
            <consortium name="DOE Joint Genome Institute"/>
            <person name="Kuo A."/>
            <person name="Gay G."/>
            <person name="Dore J."/>
            <person name="Kohler A."/>
            <person name="Nagy L.G."/>
            <person name="Floudas D."/>
            <person name="Copeland A."/>
            <person name="Barry K.W."/>
            <person name="Cichocki N."/>
            <person name="Veneault-Fourrey C."/>
            <person name="LaButti K."/>
            <person name="Lindquist E.A."/>
            <person name="Lipzen A."/>
            <person name="Lundell T."/>
            <person name="Morin E."/>
            <person name="Murat C."/>
            <person name="Sun H."/>
            <person name="Tunlid A."/>
            <person name="Henrissat B."/>
            <person name="Grigoriev I.V."/>
            <person name="Hibbett D.S."/>
            <person name="Martin F."/>
            <person name="Nordberg H.P."/>
            <person name="Cantor M.N."/>
            <person name="Hua S.X."/>
        </authorList>
    </citation>
    <scope>NUCLEOTIDE SEQUENCE [LARGE SCALE GENOMIC DNA]</scope>
    <source>
        <strain evidence="3">h7</strain>
    </source>
</reference>
<protein>
    <recommendedName>
        <fullName evidence="4">Phosphatidylinositol-specific phospholipase C X domain-containing protein</fullName>
    </recommendedName>
</protein>
<dbReference type="EMBL" id="KN831775">
    <property type="protein sequence ID" value="KIM43729.1"/>
    <property type="molecule type" value="Genomic_DNA"/>
</dbReference>
<dbReference type="HOGENOM" id="CLU_033662_0_0_1"/>
<dbReference type="PANTHER" id="PTHR13593:SF116">
    <property type="entry name" value="PLC-LIKE PHOSPHODIESTERASE"/>
    <property type="match status" value="1"/>
</dbReference>
<dbReference type="Gene3D" id="3.20.20.190">
    <property type="entry name" value="Phosphatidylinositol (PI) phosphodiesterase"/>
    <property type="match status" value="1"/>
</dbReference>
<dbReference type="GO" id="GO:0006629">
    <property type="term" value="P:lipid metabolic process"/>
    <property type="evidence" value="ECO:0007669"/>
    <property type="project" value="InterPro"/>
</dbReference>
<name>A0A0C3CHW9_HEBCY</name>
<organism evidence="2 3">
    <name type="scientific">Hebeloma cylindrosporum</name>
    <dbReference type="NCBI Taxonomy" id="76867"/>
    <lineage>
        <taxon>Eukaryota</taxon>
        <taxon>Fungi</taxon>
        <taxon>Dikarya</taxon>
        <taxon>Basidiomycota</taxon>
        <taxon>Agaricomycotina</taxon>
        <taxon>Agaricomycetes</taxon>
        <taxon>Agaricomycetidae</taxon>
        <taxon>Agaricales</taxon>
        <taxon>Agaricineae</taxon>
        <taxon>Hymenogastraceae</taxon>
        <taxon>Hebeloma</taxon>
    </lineage>
</organism>
<dbReference type="InterPro" id="IPR051057">
    <property type="entry name" value="PI-PLC_domain"/>
</dbReference>
<dbReference type="GO" id="GO:0008081">
    <property type="term" value="F:phosphoric diester hydrolase activity"/>
    <property type="evidence" value="ECO:0007669"/>
    <property type="project" value="InterPro"/>
</dbReference>
<dbReference type="PROSITE" id="PS50007">
    <property type="entry name" value="PIPLC_X_DOMAIN"/>
    <property type="match status" value="1"/>
</dbReference>
<evidence type="ECO:0000256" key="1">
    <source>
        <dbReference type="SAM" id="SignalP"/>
    </source>
</evidence>
<dbReference type="PANTHER" id="PTHR13593">
    <property type="match status" value="1"/>
</dbReference>
<keyword evidence="3" id="KW-1185">Reference proteome</keyword>
<dbReference type="SUPFAM" id="SSF51695">
    <property type="entry name" value="PLC-like phosphodiesterases"/>
    <property type="match status" value="1"/>
</dbReference>
<evidence type="ECO:0008006" key="4">
    <source>
        <dbReference type="Google" id="ProtNLM"/>
    </source>
</evidence>
<keyword evidence="1" id="KW-0732">Signal</keyword>
<evidence type="ECO:0000313" key="3">
    <source>
        <dbReference type="Proteomes" id="UP000053424"/>
    </source>
</evidence>